<proteinExistence type="predicted"/>
<sequence>MDFRYPHPWRPILPMYIFSVLPLLSLLAGYVSASGTPLTQAQAEARLIPNGITASSTGGCTDRTVSTCTSYQGILSGTVDGVITLKSASGSSSLVITGGTEVGHASGQFSHANGFKVDVRHATVVDNYIHNTFTRIANRADGFPQWEAASGNIYCDEGTHWDITYF</sequence>
<keyword evidence="1" id="KW-0732">Signal</keyword>
<dbReference type="Proteomes" id="UP000807353">
    <property type="component" value="Unassembled WGS sequence"/>
</dbReference>
<gene>
    <name evidence="2" type="ORF">BDZ94DRAFT_469989</name>
</gene>
<feature type="chain" id="PRO_5040204638" evidence="1">
    <location>
        <begin position="34"/>
        <end position="166"/>
    </location>
</feature>
<feature type="signal peptide" evidence="1">
    <location>
        <begin position="1"/>
        <end position="33"/>
    </location>
</feature>
<evidence type="ECO:0000313" key="3">
    <source>
        <dbReference type="Proteomes" id="UP000807353"/>
    </source>
</evidence>
<dbReference type="EMBL" id="MU150470">
    <property type="protein sequence ID" value="KAF9456051.1"/>
    <property type="molecule type" value="Genomic_DNA"/>
</dbReference>
<evidence type="ECO:0000313" key="2">
    <source>
        <dbReference type="EMBL" id="KAF9456051.1"/>
    </source>
</evidence>
<name>A0A9P6C8C0_9AGAR</name>
<evidence type="ECO:0000256" key="1">
    <source>
        <dbReference type="SAM" id="SignalP"/>
    </source>
</evidence>
<reference evidence="2" key="1">
    <citation type="submission" date="2020-11" db="EMBL/GenBank/DDBJ databases">
        <authorList>
            <consortium name="DOE Joint Genome Institute"/>
            <person name="Ahrendt S."/>
            <person name="Riley R."/>
            <person name="Andreopoulos W."/>
            <person name="Labutti K."/>
            <person name="Pangilinan J."/>
            <person name="Ruiz-Duenas F.J."/>
            <person name="Barrasa J.M."/>
            <person name="Sanchez-Garcia M."/>
            <person name="Camarero S."/>
            <person name="Miyauchi S."/>
            <person name="Serrano A."/>
            <person name="Linde D."/>
            <person name="Babiker R."/>
            <person name="Drula E."/>
            <person name="Ayuso-Fernandez I."/>
            <person name="Pacheco R."/>
            <person name="Padilla G."/>
            <person name="Ferreira P."/>
            <person name="Barriuso J."/>
            <person name="Kellner H."/>
            <person name="Castanera R."/>
            <person name="Alfaro M."/>
            <person name="Ramirez L."/>
            <person name="Pisabarro A.G."/>
            <person name="Kuo A."/>
            <person name="Tritt A."/>
            <person name="Lipzen A."/>
            <person name="He G."/>
            <person name="Yan M."/>
            <person name="Ng V."/>
            <person name="Cullen D."/>
            <person name="Martin F."/>
            <person name="Rosso M.-N."/>
            <person name="Henrissat B."/>
            <person name="Hibbett D."/>
            <person name="Martinez A.T."/>
            <person name="Grigoriev I.V."/>
        </authorList>
    </citation>
    <scope>NUCLEOTIDE SEQUENCE</scope>
    <source>
        <strain evidence="2">CBS 247.69</strain>
    </source>
</reference>
<comment type="caution">
    <text evidence="2">The sequence shown here is derived from an EMBL/GenBank/DDBJ whole genome shotgun (WGS) entry which is preliminary data.</text>
</comment>
<keyword evidence="3" id="KW-1185">Reference proteome</keyword>
<dbReference type="OrthoDB" id="3219649at2759"/>
<organism evidence="2 3">
    <name type="scientific">Collybia nuda</name>
    <dbReference type="NCBI Taxonomy" id="64659"/>
    <lineage>
        <taxon>Eukaryota</taxon>
        <taxon>Fungi</taxon>
        <taxon>Dikarya</taxon>
        <taxon>Basidiomycota</taxon>
        <taxon>Agaricomycotina</taxon>
        <taxon>Agaricomycetes</taxon>
        <taxon>Agaricomycetidae</taxon>
        <taxon>Agaricales</taxon>
        <taxon>Tricholomatineae</taxon>
        <taxon>Clitocybaceae</taxon>
        <taxon>Collybia</taxon>
    </lineage>
</organism>
<accession>A0A9P6C8C0</accession>
<protein>
    <submittedName>
        <fullName evidence="2">Uncharacterized protein</fullName>
    </submittedName>
</protein>
<dbReference type="AlphaFoldDB" id="A0A9P6C8C0"/>